<evidence type="ECO:0000313" key="2">
    <source>
        <dbReference type="EMBL" id="JAH02902.1"/>
    </source>
</evidence>
<name>A0A0E9PF69_ANGAN</name>
<protein>
    <submittedName>
        <fullName evidence="2">Uncharacterized protein</fullName>
    </submittedName>
</protein>
<accession>A0A0E9PF69</accession>
<keyword evidence="1" id="KW-1133">Transmembrane helix</keyword>
<dbReference type="AlphaFoldDB" id="A0A0E9PF69"/>
<organism evidence="2">
    <name type="scientific">Anguilla anguilla</name>
    <name type="common">European freshwater eel</name>
    <name type="synonym">Muraena anguilla</name>
    <dbReference type="NCBI Taxonomy" id="7936"/>
    <lineage>
        <taxon>Eukaryota</taxon>
        <taxon>Metazoa</taxon>
        <taxon>Chordata</taxon>
        <taxon>Craniata</taxon>
        <taxon>Vertebrata</taxon>
        <taxon>Euteleostomi</taxon>
        <taxon>Actinopterygii</taxon>
        <taxon>Neopterygii</taxon>
        <taxon>Teleostei</taxon>
        <taxon>Anguilliformes</taxon>
        <taxon>Anguillidae</taxon>
        <taxon>Anguilla</taxon>
    </lineage>
</organism>
<sequence length="39" mass="4886">MQLDKNRLEQNIKTANININLDFIFGIYIYYFLYMEHER</sequence>
<reference evidence="2" key="1">
    <citation type="submission" date="2014-11" db="EMBL/GenBank/DDBJ databases">
        <authorList>
            <person name="Amaro Gonzalez C."/>
        </authorList>
    </citation>
    <scope>NUCLEOTIDE SEQUENCE</scope>
</reference>
<reference evidence="2" key="2">
    <citation type="journal article" date="2015" name="Fish Shellfish Immunol.">
        <title>Early steps in the European eel (Anguilla anguilla)-Vibrio vulnificus interaction in the gills: Role of the RtxA13 toxin.</title>
        <authorList>
            <person name="Callol A."/>
            <person name="Pajuelo D."/>
            <person name="Ebbesson L."/>
            <person name="Teles M."/>
            <person name="MacKenzie S."/>
            <person name="Amaro C."/>
        </authorList>
    </citation>
    <scope>NUCLEOTIDE SEQUENCE</scope>
</reference>
<keyword evidence="1" id="KW-0472">Membrane</keyword>
<proteinExistence type="predicted"/>
<dbReference type="EMBL" id="GBXM01105675">
    <property type="protein sequence ID" value="JAH02902.1"/>
    <property type="molecule type" value="Transcribed_RNA"/>
</dbReference>
<evidence type="ECO:0000256" key="1">
    <source>
        <dbReference type="SAM" id="Phobius"/>
    </source>
</evidence>
<keyword evidence="1" id="KW-0812">Transmembrane</keyword>
<feature type="transmembrane region" description="Helical" evidence="1">
    <location>
        <begin position="15"/>
        <end position="34"/>
    </location>
</feature>